<organism evidence="1 2">
    <name type="scientific">Marvinbryantia formatexigens DSM 14469</name>
    <dbReference type="NCBI Taxonomy" id="478749"/>
    <lineage>
        <taxon>Bacteria</taxon>
        <taxon>Bacillati</taxon>
        <taxon>Bacillota</taxon>
        <taxon>Clostridia</taxon>
        <taxon>Lachnospirales</taxon>
        <taxon>Lachnospiraceae</taxon>
        <taxon>Marvinbryantia</taxon>
    </lineage>
</organism>
<comment type="caution">
    <text evidence="1">The sequence shown here is derived from an EMBL/GenBank/DDBJ whole genome shotgun (WGS) entry which is preliminary data.</text>
</comment>
<keyword evidence="2" id="KW-1185">Reference proteome</keyword>
<reference evidence="1" key="1">
    <citation type="submission" date="2009-07" db="EMBL/GenBank/DDBJ databases">
        <authorList>
            <person name="Weinstock G."/>
            <person name="Sodergren E."/>
            <person name="Clifton S."/>
            <person name="Fulton L."/>
            <person name="Fulton B."/>
            <person name="Courtney L."/>
            <person name="Fronick C."/>
            <person name="Harrison M."/>
            <person name="Strong C."/>
            <person name="Farmer C."/>
            <person name="Delahaunty K."/>
            <person name="Markovic C."/>
            <person name="Hall O."/>
            <person name="Minx P."/>
            <person name="Tomlinson C."/>
            <person name="Mitreva M."/>
            <person name="Nelson J."/>
            <person name="Hou S."/>
            <person name="Wollam A."/>
            <person name="Pepin K.H."/>
            <person name="Johnson M."/>
            <person name="Bhonagiri V."/>
            <person name="Nash W.E."/>
            <person name="Warren W."/>
            <person name="Chinwalla A."/>
            <person name="Mardis E.R."/>
            <person name="Wilson R.K."/>
        </authorList>
    </citation>
    <scope>NUCLEOTIDE SEQUENCE [LARGE SCALE GENOMIC DNA]</scope>
    <source>
        <strain evidence="1">DSM 14469</strain>
    </source>
</reference>
<name>C6LJA1_9FIRM</name>
<accession>C6LJA1</accession>
<sequence>MQNPQNGIIMKYKRRCIRRRCLTTAKRRLGCKRRVNETFGVGQWEKRNYGGSSKRTVVSGELQWDA</sequence>
<protein>
    <submittedName>
        <fullName evidence="1">Uncharacterized protein</fullName>
    </submittedName>
</protein>
<proteinExistence type="predicted"/>
<dbReference type="EMBL" id="ACCL02000020">
    <property type="protein sequence ID" value="EET59215.1"/>
    <property type="molecule type" value="Genomic_DNA"/>
</dbReference>
<dbReference type="Proteomes" id="UP000005561">
    <property type="component" value="Unassembled WGS sequence"/>
</dbReference>
<dbReference type="AlphaFoldDB" id="C6LJA1"/>
<evidence type="ECO:0000313" key="1">
    <source>
        <dbReference type="EMBL" id="EET59215.1"/>
    </source>
</evidence>
<evidence type="ECO:0000313" key="2">
    <source>
        <dbReference type="Proteomes" id="UP000005561"/>
    </source>
</evidence>
<gene>
    <name evidence="1" type="ORF">BRYFOR_08736</name>
</gene>